<feature type="region of interest" description="Disordered" evidence="1">
    <location>
        <begin position="241"/>
        <end position="423"/>
    </location>
</feature>
<evidence type="ECO:0000313" key="2">
    <source>
        <dbReference type="EMBL" id="MFF3664259.1"/>
    </source>
</evidence>
<gene>
    <name evidence="2" type="ORF">ACFYXI_01600</name>
</gene>
<dbReference type="InterPro" id="IPR036689">
    <property type="entry name" value="ESAT-6-like_sf"/>
</dbReference>
<dbReference type="SUPFAM" id="SSF140453">
    <property type="entry name" value="EsxAB dimer-like"/>
    <property type="match status" value="1"/>
</dbReference>
<keyword evidence="3" id="KW-1185">Reference proteome</keyword>
<feature type="compositionally biased region" description="Gly residues" evidence="1">
    <location>
        <begin position="266"/>
        <end position="297"/>
    </location>
</feature>
<proteinExistence type="predicted"/>
<comment type="caution">
    <text evidence="2">The sequence shown here is derived from an EMBL/GenBank/DDBJ whole genome shotgun (WGS) entry which is preliminary data.</text>
</comment>
<feature type="compositionally biased region" description="Low complexity" evidence="1">
    <location>
        <begin position="437"/>
        <end position="450"/>
    </location>
</feature>
<feature type="compositionally biased region" description="Low complexity" evidence="1">
    <location>
        <begin position="360"/>
        <end position="370"/>
    </location>
</feature>
<name>A0ABW6SJQ0_9ACTN</name>
<feature type="compositionally biased region" description="Low complexity" evidence="1">
    <location>
        <begin position="465"/>
        <end position="481"/>
    </location>
</feature>
<accession>A0ABW6SJQ0</accession>
<feature type="region of interest" description="Disordered" evidence="1">
    <location>
        <begin position="150"/>
        <end position="188"/>
    </location>
</feature>
<sequence length="520" mass="51138">MDTDRKTLSIKTGQPPTAAPATAPTGTDQIAAWLRKCAPAMVSDAGFAYTHAASNIELMTDAIQARAQRLAEAWKGPAAADVQKALRLLTAAGEELATKMRGMSQALRLYGEVHLPKARTEIEQIQGNLQKELPGCYPQQNSSLVGLPPSGATPFQSNTGPSLTDTTGVPSPILSGQNSDGVIGGQTGLPPSLLRSNYNGIKTEGTYLAAKAFADNLARKVLDELNTKIVEVYADHIPPNVTYELPKVSPPDGNSPPRRQVTYGDGSSGSDGGGTSRVGSGGTGGADHSGGSGGSGGSSPRAGSGSGGGGSHGTDGSGTGGGHTGGSGGSGNPGNPGSPEAGGGTTDPSGGAGDPGAPGTGSDPGSAPGTDTGAGPATSTGDGTAPSVIGQNDPAGSDSQSTETAGVRDMPITNPVIGDTNGRLISVDPRVTGGVVTQPGTVAPGNPSILGGPGSGTPGPGGPGLVAPRGPAGSSMPFMPMGGAGAGAAGDRESQERTTWLNEDRDAWDSSHRVIPPVIG</sequence>
<evidence type="ECO:0000313" key="3">
    <source>
        <dbReference type="Proteomes" id="UP001602013"/>
    </source>
</evidence>
<feature type="compositionally biased region" description="Low complexity" evidence="1">
    <location>
        <begin position="15"/>
        <end position="24"/>
    </location>
</feature>
<feature type="region of interest" description="Disordered" evidence="1">
    <location>
        <begin position="437"/>
        <end position="498"/>
    </location>
</feature>
<evidence type="ECO:0000256" key="1">
    <source>
        <dbReference type="SAM" id="MobiDB-lite"/>
    </source>
</evidence>
<protein>
    <submittedName>
        <fullName evidence="2">WXG100 family type VII secretion target</fullName>
    </submittedName>
</protein>
<organism evidence="2 3">
    <name type="scientific">Microtetraspora malaysiensis</name>
    <dbReference type="NCBI Taxonomy" id="161358"/>
    <lineage>
        <taxon>Bacteria</taxon>
        <taxon>Bacillati</taxon>
        <taxon>Actinomycetota</taxon>
        <taxon>Actinomycetes</taxon>
        <taxon>Streptosporangiales</taxon>
        <taxon>Streptosporangiaceae</taxon>
        <taxon>Microtetraspora</taxon>
    </lineage>
</organism>
<feature type="region of interest" description="Disordered" evidence="1">
    <location>
        <begin position="1"/>
        <end position="24"/>
    </location>
</feature>
<dbReference type="Proteomes" id="UP001602013">
    <property type="component" value="Unassembled WGS sequence"/>
</dbReference>
<feature type="compositionally biased region" description="Gly residues" evidence="1">
    <location>
        <begin position="451"/>
        <end position="464"/>
    </location>
</feature>
<reference evidence="2 3" key="1">
    <citation type="submission" date="2024-10" db="EMBL/GenBank/DDBJ databases">
        <title>The Natural Products Discovery Center: Release of the First 8490 Sequenced Strains for Exploring Actinobacteria Biosynthetic Diversity.</title>
        <authorList>
            <person name="Kalkreuter E."/>
            <person name="Kautsar S.A."/>
            <person name="Yang D."/>
            <person name="Bader C.D."/>
            <person name="Teijaro C.N."/>
            <person name="Fluegel L."/>
            <person name="Davis C.M."/>
            <person name="Simpson J.R."/>
            <person name="Lauterbach L."/>
            <person name="Steele A.D."/>
            <person name="Gui C."/>
            <person name="Meng S."/>
            <person name="Li G."/>
            <person name="Viehrig K."/>
            <person name="Ye F."/>
            <person name="Su P."/>
            <person name="Kiefer A.F."/>
            <person name="Nichols A."/>
            <person name="Cepeda A.J."/>
            <person name="Yan W."/>
            <person name="Fan B."/>
            <person name="Jiang Y."/>
            <person name="Adhikari A."/>
            <person name="Zheng C.-J."/>
            <person name="Schuster L."/>
            <person name="Cowan T.M."/>
            <person name="Smanski M.J."/>
            <person name="Chevrette M.G."/>
            <person name="De Carvalho L.P.S."/>
            <person name="Shen B."/>
        </authorList>
    </citation>
    <scope>NUCLEOTIDE SEQUENCE [LARGE SCALE GENOMIC DNA]</scope>
    <source>
        <strain evidence="2 3">NPDC002173</strain>
    </source>
</reference>
<feature type="compositionally biased region" description="Gly residues" evidence="1">
    <location>
        <begin position="304"/>
        <end position="359"/>
    </location>
</feature>
<feature type="compositionally biased region" description="Polar residues" evidence="1">
    <location>
        <begin position="153"/>
        <end position="180"/>
    </location>
</feature>
<dbReference type="EMBL" id="JBIASD010000001">
    <property type="protein sequence ID" value="MFF3664259.1"/>
    <property type="molecule type" value="Genomic_DNA"/>
</dbReference>
<dbReference type="RefSeq" id="WP_387408340.1">
    <property type="nucleotide sequence ID" value="NZ_JBIASD010000001.1"/>
</dbReference>